<accession>A0A128F5H5</accession>
<dbReference type="PANTHER" id="PTHR46310:SF7">
    <property type="entry name" value="AMIDASE 1"/>
    <property type="match status" value="1"/>
</dbReference>
<dbReference type="Proteomes" id="UP000073601">
    <property type="component" value="Unassembled WGS sequence"/>
</dbReference>
<dbReference type="InterPro" id="IPR023631">
    <property type="entry name" value="Amidase_dom"/>
</dbReference>
<dbReference type="Gene3D" id="3.90.1300.10">
    <property type="entry name" value="Amidase signature (AS) domain"/>
    <property type="match status" value="1"/>
</dbReference>
<dbReference type="OrthoDB" id="8872210at2"/>
<gene>
    <name evidence="2" type="ORF">GMA8713_02050</name>
</gene>
<keyword evidence="3" id="KW-1185">Reference proteome</keyword>
<dbReference type="SUPFAM" id="SSF75304">
    <property type="entry name" value="Amidase signature (AS) enzymes"/>
    <property type="match status" value="1"/>
</dbReference>
<sequence>MAKNNYLINEFKPERQDISSGVLARQKLVVSDSVGLKDTVTGIGVPQWSDGHAPAHNDAHVVSTLMQSGCRLIGKTQVDEFGISISGKNPFLARLKNPVSPFARLGGSSSGAAIAVSKGSASIGIGNDCCGGVLIPASYSGLFGYRPSQGMVDLRGIAPISPSFDAVGFMTKHLSTLEQIAEKCWTKPPKAVRLGAIINASSLFHELLSAEALLKWEEKLAKSKIFRNDMPSLSKLTLTQAHNIHSVILGREVDLQYGQWLDEQKPKFSDETEEHLKQIRGKSFKEFVETKKKREFFSDSLQGFFKPGEVLMIPTSPGQPPKGESVDESFLTNQRRLYAIAEVAGLSQLTLPLLMVDGVPMGVSLLAYPGEDRLVFEAASRWYM</sequence>
<dbReference type="GO" id="GO:0004040">
    <property type="term" value="F:amidase activity"/>
    <property type="evidence" value="ECO:0007669"/>
    <property type="project" value="UniProtKB-EC"/>
</dbReference>
<organism evidence="2 3">
    <name type="scientific">Grimontia marina</name>
    <dbReference type="NCBI Taxonomy" id="646534"/>
    <lineage>
        <taxon>Bacteria</taxon>
        <taxon>Pseudomonadati</taxon>
        <taxon>Pseudomonadota</taxon>
        <taxon>Gammaproteobacteria</taxon>
        <taxon>Vibrionales</taxon>
        <taxon>Vibrionaceae</taxon>
        <taxon>Grimontia</taxon>
    </lineage>
</organism>
<dbReference type="EMBL" id="FIZY01000016">
    <property type="protein sequence ID" value="CZF82012.1"/>
    <property type="molecule type" value="Genomic_DNA"/>
</dbReference>
<dbReference type="AlphaFoldDB" id="A0A128F5H5"/>
<feature type="domain" description="Amidase" evidence="1">
    <location>
        <begin position="30"/>
        <end position="190"/>
    </location>
</feature>
<keyword evidence="2" id="KW-0378">Hydrolase</keyword>
<evidence type="ECO:0000313" key="2">
    <source>
        <dbReference type="EMBL" id="CZF82012.1"/>
    </source>
</evidence>
<evidence type="ECO:0000259" key="1">
    <source>
        <dbReference type="Pfam" id="PF01425"/>
    </source>
</evidence>
<dbReference type="InterPro" id="IPR036928">
    <property type="entry name" value="AS_sf"/>
</dbReference>
<evidence type="ECO:0000313" key="3">
    <source>
        <dbReference type="Proteomes" id="UP000073601"/>
    </source>
</evidence>
<dbReference type="Pfam" id="PF01425">
    <property type="entry name" value="Amidase"/>
    <property type="match status" value="1"/>
</dbReference>
<dbReference type="EC" id="3.5.1.4" evidence="2"/>
<protein>
    <submittedName>
        <fullName evidence="2">Amidase</fullName>
        <ecNumber evidence="2">3.5.1.4</ecNumber>
    </submittedName>
</protein>
<name>A0A128F5H5_9GAMM</name>
<dbReference type="PANTHER" id="PTHR46310">
    <property type="entry name" value="AMIDASE 1"/>
    <property type="match status" value="1"/>
</dbReference>
<dbReference type="RefSeq" id="WP_062708817.1">
    <property type="nucleotide sequence ID" value="NZ_CAWRCI010000016.1"/>
</dbReference>
<proteinExistence type="predicted"/>
<reference evidence="3" key="1">
    <citation type="submission" date="2016-02" db="EMBL/GenBank/DDBJ databases">
        <authorList>
            <person name="Rodrigo-Torres Lidia"/>
            <person name="Arahal R.David."/>
        </authorList>
    </citation>
    <scope>NUCLEOTIDE SEQUENCE [LARGE SCALE GENOMIC DNA]</scope>
    <source>
        <strain evidence="3">CECT 8713</strain>
    </source>
</reference>